<comment type="similarity">
    <text evidence="3">Belongs to the glycosyl hydrolase 20 family.</text>
</comment>
<evidence type="ECO:0000256" key="16">
    <source>
        <dbReference type="ARBA" id="ARBA00049464"/>
    </source>
</evidence>
<comment type="caution">
    <text evidence="20">The sequence shown here is derived from an EMBL/GenBank/DDBJ whole genome shotgun (WGS) entry which is preliminary data.</text>
</comment>
<keyword evidence="9" id="KW-0325">Glycoprotein</keyword>
<reference evidence="20 21" key="1">
    <citation type="submission" date="2020-04" db="EMBL/GenBank/DDBJ databases">
        <authorList>
            <person name="Alioto T."/>
            <person name="Alioto T."/>
            <person name="Gomez Garrido J."/>
        </authorList>
    </citation>
    <scope>NUCLEOTIDE SEQUENCE [LARGE SCALE GENOMIC DNA]</scope>
</reference>
<evidence type="ECO:0000256" key="9">
    <source>
        <dbReference type="ARBA" id="ARBA00023180"/>
    </source>
</evidence>
<evidence type="ECO:0000256" key="1">
    <source>
        <dbReference type="ARBA" id="ARBA00001231"/>
    </source>
</evidence>
<evidence type="ECO:0000313" key="21">
    <source>
        <dbReference type="Proteomes" id="UP000494165"/>
    </source>
</evidence>
<dbReference type="InterPro" id="IPR029019">
    <property type="entry name" value="HEX_eukaryotic_N"/>
</dbReference>
<keyword evidence="8" id="KW-1015">Disulfide bond</keyword>
<comment type="subcellular location">
    <subcellularLocation>
        <location evidence="2">Lysosome</location>
    </subcellularLocation>
</comment>
<evidence type="ECO:0000313" key="20">
    <source>
        <dbReference type="EMBL" id="CAB3368035.1"/>
    </source>
</evidence>
<evidence type="ECO:0000256" key="3">
    <source>
        <dbReference type="ARBA" id="ARBA00006285"/>
    </source>
</evidence>
<evidence type="ECO:0000256" key="13">
    <source>
        <dbReference type="ARBA" id="ARBA00043767"/>
    </source>
</evidence>
<feature type="domain" description="Glycoside hydrolase family 20 catalytic" evidence="18">
    <location>
        <begin position="135"/>
        <end position="441"/>
    </location>
</feature>
<keyword evidence="21" id="KW-1185">Reference proteome</keyword>
<dbReference type="GO" id="GO:0006689">
    <property type="term" value="P:ganglioside catabolic process"/>
    <property type="evidence" value="ECO:0007669"/>
    <property type="project" value="TreeGrafter"/>
</dbReference>
<evidence type="ECO:0000259" key="18">
    <source>
        <dbReference type="Pfam" id="PF00728"/>
    </source>
</evidence>
<evidence type="ECO:0000256" key="7">
    <source>
        <dbReference type="ARBA" id="ARBA00023098"/>
    </source>
</evidence>
<dbReference type="GO" id="GO:0030203">
    <property type="term" value="P:glycosaminoglycan metabolic process"/>
    <property type="evidence" value="ECO:0007669"/>
    <property type="project" value="TreeGrafter"/>
</dbReference>
<evidence type="ECO:0000256" key="11">
    <source>
        <dbReference type="ARBA" id="ARBA00023295"/>
    </source>
</evidence>
<evidence type="ECO:0000259" key="19">
    <source>
        <dbReference type="Pfam" id="PF14845"/>
    </source>
</evidence>
<comment type="catalytic activity">
    <reaction evidence="12">
        <text>beta-D-GalNAc-(1-&gt;4)-alpha-L-IdoA-(1-&gt;3)-beta-D-GalNAc-4-sulfate-(1-&gt;4)-alpha-L-IdoA-(1-&gt;3)-D-GalNAc-4-sulfate + H2O = alpha-L-IdoA-(1-&gt;3)-beta-D-GalNAc-4-sulfate-(1-&gt;4)-alpha-L-IdoA-(1-&gt;3)-D-GalNAc-4-sulfate + N-acetyl-D-galactosamine</text>
        <dbReference type="Rhea" id="RHEA:64372"/>
        <dbReference type="ChEBI" id="CHEBI:15377"/>
        <dbReference type="ChEBI" id="CHEBI:28037"/>
        <dbReference type="ChEBI" id="CHEBI:152565"/>
        <dbReference type="ChEBI" id="CHEBI:152566"/>
    </reaction>
    <physiologicalReaction direction="left-to-right" evidence="12">
        <dbReference type="Rhea" id="RHEA:64373"/>
    </physiologicalReaction>
</comment>
<dbReference type="InterPro" id="IPR025705">
    <property type="entry name" value="Beta_hexosaminidase_sua/sub"/>
</dbReference>
<dbReference type="EC" id="3.2.1.52" evidence="4"/>
<comment type="catalytic activity">
    <reaction evidence="14">
        <text>a ganglioside GM2 + H2O = a ganglioside GM3 + N-acetyl-beta-D-galactosamine</text>
        <dbReference type="Rhea" id="RHEA:47968"/>
        <dbReference type="ChEBI" id="CHEBI:15377"/>
        <dbReference type="ChEBI" id="CHEBI:28497"/>
        <dbReference type="ChEBI" id="CHEBI:79210"/>
        <dbReference type="ChEBI" id="CHEBI:79218"/>
    </reaction>
    <physiologicalReaction direction="left-to-right" evidence="14">
        <dbReference type="Rhea" id="RHEA:47969"/>
    </physiologicalReaction>
</comment>
<evidence type="ECO:0000256" key="15">
    <source>
        <dbReference type="ARBA" id="ARBA00047301"/>
    </source>
</evidence>
<evidence type="ECO:0000256" key="14">
    <source>
        <dbReference type="ARBA" id="ARBA00043827"/>
    </source>
</evidence>
<dbReference type="SUPFAM" id="SSF55545">
    <property type="entry name" value="beta-N-acetylhexosaminidase-like domain"/>
    <property type="match status" value="2"/>
</dbReference>
<feature type="domain" description="Beta-hexosaminidase eukaryotic type N-terminal" evidence="19">
    <location>
        <begin position="480"/>
        <end position="620"/>
    </location>
</feature>
<organism evidence="20 21">
    <name type="scientific">Cloeon dipterum</name>
    <dbReference type="NCBI Taxonomy" id="197152"/>
    <lineage>
        <taxon>Eukaryota</taxon>
        <taxon>Metazoa</taxon>
        <taxon>Ecdysozoa</taxon>
        <taxon>Arthropoda</taxon>
        <taxon>Hexapoda</taxon>
        <taxon>Insecta</taxon>
        <taxon>Pterygota</taxon>
        <taxon>Palaeoptera</taxon>
        <taxon>Ephemeroptera</taxon>
        <taxon>Pisciforma</taxon>
        <taxon>Baetidae</taxon>
        <taxon>Cloeon</taxon>
    </lineage>
</organism>
<evidence type="ECO:0000256" key="5">
    <source>
        <dbReference type="ARBA" id="ARBA00022729"/>
    </source>
</evidence>
<dbReference type="CDD" id="cd06562">
    <property type="entry name" value="GH20_HexA_HexB-like"/>
    <property type="match status" value="1"/>
</dbReference>
<dbReference type="GO" id="GO:0016020">
    <property type="term" value="C:membrane"/>
    <property type="evidence" value="ECO:0007669"/>
    <property type="project" value="TreeGrafter"/>
</dbReference>
<dbReference type="PANTHER" id="PTHR22600:SF21">
    <property type="entry name" value="BETA-HEXOSAMINIDASE A"/>
    <property type="match status" value="1"/>
</dbReference>
<evidence type="ECO:0000256" key="4">
    <source>
        <dbReference type="ARBA" id="ARBA00012663"/>
    </source>
</evidence>
<dbReference type="GO" id="GO:0005764">
    <property type="term" value="C:lysosome"/>
    <property type="evidence" value="ECO:0007669"/>
    <property type="project" value="UniProtKB-SubCell"/>
</dbReference>
<dbReference type="FunFam" id="3.20.20.80:FF:000049">
    <property type="entry name" value="Beta-hexosaminidase A"/>
    <property type="match status" value="2"/>
</dbReference>
<feature type="active site" description="Proton donor" evidence="17">
    <location>
        <position position="800"/>
    </location>
</feature>
<dbReference type="Pfam" id="PF14845">
    <property type="entry name" value="Glycohydro_20b2"/>
    <property type="match status" value="2"/>
</dbReference>
<dbReference type="AlphaFoldDB" id="A0A8S1CRX9"/>
<dbReference type="Proteomes" id="UP000494165">
    <property type="component" value="Unassembled WGS sequence"/>
</dbReference>
<dbReference type="GO" id="GO:0004563">
    <property type="term" value="F:beta-N-acetylhexosaminidase activity"/>
    <property type="evidence" value="ECO:0007669"/>
    <property type="project" value="UniProtKB-EC"/>
</dbReference>
<comment type="catalytic activity">
    <reaction evidence="15">
        <text>N-acetyl-beta-D-galactosaminyl-(1-&gt;4)-beta-D-3-sulfogalactosyl-(1-&gt;4)-beta-D-glucosyl-(1&lt;-&gt;1')-ceramide + H2O = a beta-D-3-sulfogalactosyl-(1-&gt;4)-beta-D-glucosyl-(1&lt;-&gt;1')-ceramide + N-acetyl-beta-D-galactosamine</text>
        <dbReference type="Rhea" id="RHEA:48276"/>
        <dbReference type="ChEBI" id="CHEBI:15377"/>
        <dbReference type="ChEBI" id="CHEBI:28497"/>
        <dbReference type="ChEBI" id="CHEBI:90163"/>
        <dbReference type="ChEBI" id="CHEBI:90164"/>
    </reaction>
    <physiologicalReaction direction="left-to-right" evidence="15">
        <dbReference type="Rhea" id="RHEA:48277"/>
    </physiologicalReaction>
</comment>
<dbReference type="PRINTS" id="PR00738">
    <property type="entry name" value="GLHYDRLASE20"/>
</dbReference>
<sequence length="1005" mass="113617">MLIPASSFRFKVLVNTCDILEAALKRYHTYLLLERTADYLGRLDYKSSVNFRGNLTILGVALMAPCEDSPYFGMDEHYELRIDSEDVPEAGKLVANSVWGILRGLETFVQLAVPSEGDEAHLLISSCLVSDFPRYSHRGLMIDTSRHFLPLFTLFTLIDGMEASKLNVLHWHMTDDAAFPFRSARFPEFSEKGAFHPYTHVYTLNDVISVVEYCRLRGIRVIPEFDTPGHCRSWGQFFPHLLTKCYDENGVADGTLGPMDPTSQFSYDIVKGLLAEVSQVFIDSHMHLGGDDIQLGCWESNPAINQYLEENGLAGDHRILEGVYMDQVAYFVTVSLERQIIVWQDLFDNGAASLELETVVQVTKAEGFQEVLQNITEKGHLALLSSCWHLDNLESKWDDMYNCEPGYFVGGQPGRVIGGEATMWTYYADHTNIVSRVFPRMKLVVLCLLLAVGALAQDEPLTRGIGKEWGPWVWPTRGEIWPKQRNIVNYNNEGYMAVRTNIFRFNVLSNTCDILDDALLRYYRYLVLEREAAWSDRAYERMKSNKIPTGVDSINSKATFRGNLDVLDVELTSPCENLPYQGMDESYELKIDTPDLPMAGRLISQSIWGILRGLESFVQLAAPSQDGSALHMNSSHITDFPRFLYRGLMIDSVRHFLPLPTMYKLIDGMEASKLNVMHWHLVDDQAFPYQSNVFPELSEQGAYNPFSHVYTQNDVRSVIEYCRLRGIRVIPEFDSPGHTRSWGNSHPELLATCYGPDGQPDGSLGPMDPSKESTFEFVNTLFGEVAGLFPDGYFHLGGDEVNYTCWSTNQAINDYMASIGIAGNYQRLEGVYVDRAIEIVRNLNMKPMVWQEVFDNGGSSIDAQTVVHVWKEQDFMQELATVTGAGHVALLSSCWYLDHLVTGGNWKELYNCEPHDFSGTTEQKDLVLGGEACMWSEYVDTNSIESRVYPRASAMAERLWSDVTQTNTVEAARRLEEFRCRLVRRGIRAQPANGPGYCPGEVFNA</sequence>
<name>A0A8S1CRX9_9INSE</name>
<evidence type="ECO:0000256" key="8">
    <source>
        <dbReference type="ARBA" id="ARBA00023157"/>
    </source>
</evidence>
<evidence type="ECO:0000256" key="12">
    <source>
        <dbReference type="ARBA" id="ARBA00023505"/>
    </source>
</evidence>
<keyword evidence="5" id="KW-0732">Signal</keyword>
<dbReference type="PANTHER" id="PTHR22600">
    <property type="entry name" value="BETA-HEXOSAMINIDASE"/>
    <property type="match status" value="1"/>
</dbReference>
<feature type="domain" description="Glycoside hydrolase family 20 catalytic" evidence="18">
    <location>
        <begin position="643"/>
        <end position="962"/>
    </location>
</feature>
<dbReference type="GO" id="GO:0005975">
    <property type="term" value="P:carbohydrate metabolic process"/>
    <property type="evidence" value="ECO:0007669"/>
    <property type="project" value="InterPro"/>
</dbReference>
<evidence type="ECO:0000256" key="6">
    <source>
        <dbReference type="ARBA" id="ARBA00022801"/>
    </source>
</evidence>
<dbReference type="OrthoDB" id="428480at2759"/>
<comment type="catalytic activity">
    <reaction evidence="13">
        <text>a ganglioside GM2 (d18:1(4E)) + H2O = a ganglioside GM3 (d18:1(4E)) + N-acetyl-beta-D-galactosamine</text>
        <dbReference type="Rhea" id="RHEA:47940"/>
        <dbReference type="ChEBI" id="CHEBI:15377"/>
        <dbReference type="ChEBI" id="CHEBI:28497"/>
        <dbReference type="ChEBI" id="CHEBI:60065"/>
        <dbReference type="ChEBI" id="CHEBI:71502"/>
    </reaction>
    <physiologicalReaction direction="left-to-right" evidence="13">
        <dbReference type="Rhea" id="RHEA:47941"/>
    </physiologicalReaction>
</comment>
<keyword evidence="10" id="KW-0458">Lysosome</keyword>
<proteinExistence type="inferred from homology"/>
<keyword evidence="11" id="KW-0326">Glycosidase</keyword>
<dbReference type="Gene3D" id="3.20.20.80">
    <property type="entry name" value="Glycosidases"/>
    <property type="match status" value="2"/>
</dbReference>
<dbReference type="InterPro" id="IPR015883">
    <property type="entry name" value="Glyco_hydro_20_cat"/>
</dbReference>
<comment type="catalytic activity">
    <reaction evidence="1">
        <text>Hydrolysis of terminal non-reducing N-acetyl-D-hexosamine residues in N-acetyl-beta-D-hexosaminides.</text>
        <dbReference type="EC" id="3.2.1.52"/>
    </reaction>
</comment>
<evidence type="ECO:0000256" key="2">
    <source>
        <dbReference type="ARBA" id="ARBA00004371"/>
    </source>
</evidence>
<dbReference type="EMBL" id="CADEPI010000035">
    <property type="protein sequence ID" value="CAB3368035.1"/>
    <property type="molecule type" value="Genomic_DNA"/>
</dbReference>
<comment type="catalytic activity">
    <reaction evidence="16">
        <text>N-acetyl-beta-D-6-sulfogalactosaminyl-(1-&gt;4)-alpha-L-iduronyl-(1-&gt;3)-N-acetyl-D-6-sulfogalactosamine + H2O = alpha-L-iduronyl-(1-&gt;3)-N-acetyl-D-6-sulfogalactosamine + N-acetyl-D-6-sulfogalactosamine</text>
        <dbReference type="Rhea" id="RHEA:64384"/>
        <dbReference type="ChEBI" id="CHEBI:15377"/>
        <dbReference type="ChEBI" id="CHEBI:152567"/>
        <dbReference type="ChEBI" id="CHEBI:152568"/>
        <dbReference type="ChEBI" id="CHEBI:153064"/>
    </reaction>
    <physiologicalReaction direction="left-to-right" evidence="16">
        <dbReference type="Rhea" id="RHEA:64385"/>
    </physiologicalReaction>
</comment>
<dbReference type="InterPro" id="IPR029018">
    <property type="entry name" value="Hex-like_dom2"/>
</dbReference>
<gene>
    <name evidence="20" type="ORF">CLODIP_2_CD08392</name>
</gene>
<dbReference type="Pfam" id="PF00728">
    <property type="entry name" value="Glyco_hydro_20"/>
    <property type="match status" value="2"/>
</dbReference>
<evidence type="ECO:0000256" key="17">
    <source>
        <dbReference type="PIRSR" id="PIRSR625705-1"/>
    </source>
</evidence>
<keyword evidence="7" id="KW-0443">Lipid metabolism</keyword>
<accession>A0A8S1CRX9</accession>
<feature type="domain" description="Beta-hexosaminidase eukaryotic type N-terminal" evidence="19">
    <location>
        <begin position="16"/>
        <end position="111"/>
    </location>
</feature>
<dbReference type="Gene3D" id="3.30.379.10">
    <property type="entry name" value="Chitobiase/beta-hexosaminidase domain 2-like"/>
    <property type="match status" value="2"/>
</dbReference>
<protein>
    <recommendedName>
        <fullName evidence="4">beta-N-acetylhexosaminidase</fullName>
        <ecNumber evidence="4">3.2.1.52</ecNumber>
    </recommendedName>
</protein>
<dbReference type="InterPro" id="IPR017853">
    <property type="entry name" value="GH"/>
</dbReference>
<evidence type="ECO:0000256" key="10">
    <source>
        <dbReference type="ARBA" id="ARBA00023228"/>
    </source>
</evidence>
<dbReference type="SUPFAM" id="SSF51445">
    <property type="entry name" value="(Trans)glycosidases"/>
    <property type="match status" value="2"/>
</dbReference>
<keyword evidence="6" id="KW-0378">Hydrolase</keyword>